<sequence length="327" mass="37384">MLGVCLLILKIIGIVLLALLLLLLLVLGLVLFVPVRYKIYASYYNELKFSASLTWLLRLLRINARFDKEFSYEGKIAFFKFLDGSSEEDVSKEEENSSAKDASGKASSAKDKKEKNVFDDDFEDEELDENAGKAGEEEQSSTGVKTEHFDEFYNEEFREGELGPGPDIDESRKVEAGKSDTNLTILVRKLKRILSLIADSLRKVKGAKEKLFKKINHIKELVTDEENKAFLAFIIQRLKELLKLLKPKKYKIDLHFGFEDPSTTGKILMYLSVIYGLTGLDMKINPDFEEEVKEGKILLKGNFQLIFLVIIVVKLFLNKKFKELVFK</sequence>
<dbReference type="RefSeq" id="WP_103951995.1">
    <property type="nucleotide sequence ID" value="NZ_FNUL01000001.1"/>
</dbReference>
<reference evidence="3 4" key="1">
    <citation type="submission" date="2016-10" db="EMBL/GenBank/DDBJ databases">
        <authorList>
            <person name="de Groot N.N."/>
        </authorList>
    </citation>
    <scope>NUCLEOTIDE SEQUENCE [LARGE SCALE GENOMIC DNA]</scope>
    <source>
        <strain evidence="3 4">D15d</strain>
    </source>
</reference>
<gene>
    <name evidence="3" type="ORF">SAMN05216537_10174</name>
</gene>
<name>A0A1H5RME2_9FIRM</name>
<dbReference type="AlphaFoldDB" id="A0A1H5RME2"/>
<keyword evidence="2" id="KW-0812">Transmembrane</keyword>
<feature type="transmembrane region" description="Helical" evidence="2">
    <location>
        <begin position="6"/>
        <end position="33"/>
    </location>
</feature>
<keyword evidence="2" id="KW-0472">Membrane</keyword>
<dbReference type="Pfam" id="PF11167">
    <property type="entry name" value="DUF2953"/>
    <property type="match status" value="1"/>
</dbReference>
<feature type="region of interest" description="Disordered" evidence="1">
    <location>
        <begin position="92"/>
        <end position="114"/>
    </location>
</feature>
<accession>A0A1H5RME2</accession>
<keyword evidence="4" id="KW-1185">Reference proteome</keyword>
<dbReference type="InterPro" id="IPR021338">
    <property type="entry name" value="DUF2953"/>
</dbReference>
<keyword evidence="2" id="KW-1133">Transmembrane helix</keyword>
<evidence type="ECO:0000256" key="2">
    <source>
        <dbReference type="SAM" id="Phobius"/>
    </source>
</evidence>
<evidence type="ECO:0000313" key="4">
    <source>
        <dbReference type="Proteomes" id="UP000236726"/>
    </source>
</evidence>
<dbReference type="EMBL" id="FNUL01000001">
    <property type="protein sequence ID" value="SEF38707.1"/>
    <property type="molecule type" value="Genomic_DNA"/>
</dbReference>
<evidence type="ECO:0000313" key="3">
    <source>
        <dbReference type="EMBL" id="SEF38707.1"/>
    </source>
</evidence>
<protein>
    <recommendedName>
        <fullName evidence="5">DUF2953 domain-containing protein</fullName>
    </recommendedName>
</protein>
<proteinExistence type="predicted"/>
<evidence type="ECO:0000256" key="1">
    <source>
        <dbReference type="SAM" id="MobiDB-lite"/>
    </source>
</evidence>
<organism evidence="3 4">
    <name type="scientific">Lachnospira multipara</name>
    <dbReference type="NCBI Taxonomy" id="28051"/>
    <lineage>
        <taxon>Bacteria</taxon>
        <taxon>Bacillati</taxon>
        <taxon>Bacillota</taxon>
        <taxon>Clostridia</taxon>
        <taxon>Lachnospirales</taxon>
        <taxon>Lachnospiraceae</taxon>
        <taxon>Lachnospira</taxon>
    </lineage>
</organism>
<evidence type="ECO:0008006" key="5">
    <source>
        <dbReference type="Google" id="ProtNLM"/>
    </source>
</evidence>
<dbReference type="Proteomes" id="UP000236726">
    <property type="component" value="Unassembled WGS sequence"/>
</dbReference>